<dbReference type="Gene3D" id="3.30.1590.10">
    <property type="entry name" value="Maltooligosyl trehalose synthase, domain 2"/>
    <property type="match status" value="1"/>
</dbReference>
<keyword evidence="1" id="KW-0175">Coiled coil</keyword>
<evidence type="ECO:0000259" key="3">
    <source>
        <dbReference type="SMART" id="SM00642"/>
    </source>
</evidence>
<comment type="caution">
    <text evidence="4">The sequence shown here is derived from an EMBL/GenBank/DDBJ whole genome shotgun (WGS) entry which is preliminary data.</text>
</comment>
<sequence>MTRPAPLSASYRLQFNSGFTFAAAGDCVDYLHRLGISHLYASPYLKARSGSPHGYDIVDHQAFNPEIGDATDFAMLVDRLHSHQMGLIMDIVPNHMGVGGCDNAWWLDVLEHGEASEYAEYFDIDWHPSKPELNNRLLLPLLGDHYGSVLEAGELQLQLNSDGDGFTIHYYEHCLPVDPRTWPDILDFHPDRLEQALADRPESLRTYRDLVEKCRTLPMRSDLAPEARRSRAHGGRDCRQRLSGLCSNHPDVADHLRQCVAEMNGQPGRPDSFDALHRLLDAQAYRPAYWQVASDEINYRRFFDINDLAGLCMQNPAAFAATHSLVRKLIEQGRVDGLRIDHLDGLSEPAAYCRQLRSQVCTGWDNTDHPLLVEKILAPHESLPDDWPVSGTTGYEAAHLLNGLFIRPDAERDLTRLYSRFSGRSGDFDEILYQCKQRILNTTLSSELTVLANRLSRIAEADRHTRDFTYHGLRDALTEILACFPVYRTYITADGISEQDRRYIDWAVAQARRRSQASDSQVFGFIHDILLQAPAEEDNPHVRHLIVSFVLRFQQYCAPVMAKGMEDTAFYVYNRLVSMNDVGFDPRGFGVTPAAFHHENARRQAETPHSLTATSTHDSKRGEDVRARINVLSELPGEWRRHLGRWSRINRRRKRQTNGTPAPSRNDEYLLYQTLIGVWPPHPPDAEELAQLHERIDAYMLKAMREAKENTSWINPNLEYETAVSEFIRALLRRPQHNAFLRDFLPLQQRVARLGLYNSLSQVLLKFTMPGCPDIYQGNELWAFNLVDPDNRRPVDYTQRRTLLEQLERDSRSAEQKLRLTQQLLETLDDEGRLKLYVIWQALGLRRSEPALFSEGEYLPLTPSGPHAENLVAFARRLEGRIVIAAAARGFADLVGEDSPQPVGEAVWEHTRLALPDIGADSFQDRLTGQNLKAGHDGSDHGLEVAELFAHLPVALLTNA</sequence>
<dbReference type="PANTHER" id="PTHR10357:SF216">
    <property type="entry name" value="MALTOOLIGOSYL TREHALOSE SYNTHASE-RELATED"/>
    <property type="match status" value="1"/>
</dbReference>
<keyword evidence="5" id="KW-1185">Reference proteome</keyword>
<accession>A0A426QGW2</accession>
<dbReference type="CDD" id="cd11336">
    <property type="entry name" value="AmyAc_MTSase"/>
    <property type="match status" value="1"/>
</dbReference>
<proteinExistence type="predicted"/>
<dbReference type="NCBIfam" id="TIGR02401">
    <property type="entry name" value="trehalose_TreY"/>
    <property type="match status" value="1"/>
</dbReference>
<dbReference type="Pfam" id="PF00128">
    <property type="entry name" value="Alpha-amylase"/>
    <property type="match status" value="1"/>
</dbReference>
<protein>
    <submittedName>
        <fullName evidence="4">Malto-oligosyltrehalose synthase</fullName>
    </submittedName>
</protein>
<feature type="region of interest" description="Disordered" evidence="2">
    <location>
        <begin position="599"/>
        <end position="621"/>
    </location>
</feature>
<evidence type="ECO:0000313" key="5">
    <source>
        <dbReference type="Proteomes" id="UP000287798"/>
    </source>
</evidence>
<feature type="coiled-coil region" evidence="1">
    <location>
        <begin position="797"/>
        <end position="831"/>
    </location>
</feature>
<dbReference type="GO" id="GO:0047470">
    <property type="term" value="F:(1,4)-alpha-D-glucan 1-alpha-D-glucosylmutase activity"/>
    <property type="evidence" value="ECO:0007669"/>
    <property type="project" value="TreeGrafter"/>
</dbReference>
<dbReference type="Proteomes" id="UP000287798">
    <property type="component" value="Unassembled WGS sequence"/>
</dbReference>
<dbReference type="SMART" id="SM00642">
    <property type="entry name" value="Aamy"/>
    <property type="match status" value="1"/>
</dbReference>
<dbReference type="EMBL" id="QZMU01000001">
    <property type="protein sequence ID" value="RRQ20998.1"/>
    <property type="molecule type" value="Genomic_DNA"/>
</dbReference>
<evidence type="ECO:0000256" key="1">
    <source>
        <dbReference type="SAM" id="Coils"/>
    </source>
</evidence>
<evidence type="ECO:0000313" key="4">
    <source>
        <dbReference type="EMBL" id="RRQ20998.1"/>
    </source>
</evidence>
<dbReference type="AlphaFoldDB" id="A0A426QGW2"/>
<reference evidence="4 5" key="1">
    <citation type="journal article" date="2010" name="Int. J. Syst. Evol. Microbiol.">
        <title>Thiohalobacter thiocyanaticus gen. nov., sp. nov., a moderately halophilic, sulfur-oxidizing gammaproteobacterium from hypersaline lakes, that utilizes thiocyanate.</title>
        <authorList>
            <person name="Sorokin D.Y."/>
            <person name="Kovaleva O.L."/>
            <person name="Tourova T.P."/>
            <person name="Muyzer G."/>
        </authorList>
    </citation>
    <scope>NUCLEOTIDE SEQUENCE [LARGE SCALE GENOMIC DNA]</scope>
    <source>
        <strain evidence="4 5">Hrh1</strain>
    </source>
</reference>
<dbReference type="InterPro" id="IPR012767">
    <property type="entry name" value="Trehalose_TreY"/>
</dbReference>
<organism evidence="4 5">
    <name type="scientific">Thiohalobacter thiocyanaticus</name>
    <dbReference type="NCBI Taxonomy" id="585455"/>
    <lineage>
        <taxon>Bacteria</taxon>
        <taxon>Pseudomonadati</taxon>
        <taxon>Pseudomonadota</taxon>
        <taxon>Gammaproteobacteria</taxon>
        <taxon>Thiohalobacterales</taxon>
        <taxon>Thiohalobacteraceae</taxon>
        <taxon>Thiohalobacter</taxon>
    </lineage>
</organism>
<dbReference type="InterPro" id="IPR006047">
    <property type="entry name" value="GH13_cat_dom"/>
</dbReference>
<dbReference type="PANTHER" id="PTHR10357">
    <property type="entry name" value="ALPHA-AMYLASE FAMILY MEMBER"/>
    <property type="match status" value="1"/>
</dbReference>
<dbReference type="OrthoDB" id="9761577at2"/>
<feature type="domain" description="Glycosyl hydrolase family 13 catalytic" evidence="3">
    <location>
        <begin position="8"/>
        <end position="512"/>
    </location>
</feature>
<dbReference type="SUPFAM" id="SSF51445">
    <property type="entry name" value="(Trans)glycosidases"/>
    <property type="match status" value="1"/>
</dbReference>
<dbReference type="RefSeq" id="WP_125180210.1">
    <property type="nucleotide sequence ID" value="NZ_QZMU01000001.1"/>
</dbReference>
<dbReference type="InterPro" id="IPR017853">
    <property type="entry name" value="GH"/>
</dbReference>
<dbReference type="GO" id="GO:0005992">
    <property type="term" value="P:trehalose biosynthetic process"/>
    <property type="evidence" value="ECO:0007669"/>
    <property type="project" value="TreeGrafter"/>
</dbReference>
<dbReference type="Gene3D" id="3.20.20.80">
    <property type="entry name" value="Glycosidases"/>
    <property type="match status" value="3"/>
</dbReference>
<feature type="compositionally biased region" description="Polar residues" evidence="2">
    <location>
        <begin position="607"/>
        <end position="616"/>
    </location>
</feature>
<name>A0A426QGW2_9GAMM</name>
<evidence type="ECO:0000256" key="2">
    <source>
        <dbReference type="SAM" id="MobiDB-lite"/>
    </source>
</evidence>
<gene>
    <name evidence="4" type="primary">treY</name>
    <name evidence="4" type="ORF">D6C00_02770</name>
</gene>
<dbReference type="GO" id="GO:0030980">
    <property type="term" value="P:alpha-glucan catabolic process"/>
    <property type="evidence" value="ECO:0007669"/>
    <property type="project" value="TreeGrafter"/>
</dbReference>